<evidence type="ECO:0000313" key="2">
    <source>
        <dbReference type="Proteomes" id="UP000623461"/>
    </source>
</evidence>
<reference evidence="2" key="1">
    <citation type="journal article" date="2019" name="Int. J. Syst. Evol. Microbiol.">
        <title>The Global Catalogue of Microorganisms (GCM) 10K type strain sequencing project: providing services to taxonomists for standard genome sequencing and annotation.</title>
        <authorList>
            <consortium name="The Broad Institute Genomics Platform"/>
            <consortium name="The Broad Institute Genome Sequencing Center for Infectious Disease"/>
            <person name="Wu L."/>
            <person name="Ma J."/>
        </authorList>
    </citation>
    <scope>NUCLEOTIDE SEQUENCE [LARGE SCALE GENOMIC DNA]</scope>
    <source>
        <strain evidence="2">JCM 1365</strain>
    </source>
</reference>
<accession>A0ABQ2I3T0</accession>
<gene>
    <name evidence="1" type="ORF">GCM10009721_28050</name>
</gene>
<dbReference type="EMBL" id="BMNZ01000005">
    <property type="protein sequence ID" value="GGM99386.1"/>
    <property type="molecule type" value="Genomic_DNA"/>
</dbReference>
<comment type="caution">
    <text evidence="1">The sequence shown here is derived from an EMBL/GenBank/DDBJ whole genome shotgun (WGS) entry which is preliminary data.</text>
</comment>
<dbReference type="Proteomes" id="UP000623461">
    <property type="component" value="Unassembled WGS sequence"/>
</dbReference>
<evidence type="ECO:0000313" key="1">
    <source>
        <dbReference type="EMBL" id="GGM99386.1"/>
    </source>
</evidence>
<keyword evidence="2" id="KW-1185">Reference proteome</keyword>
<protein>
    <submittedName>
        <fullName evidence="1">Uncharacterized protein</fullName>
    </submittedName>
</protein>
<proteinExistence type="predicted"/>
<organism evidence="1 2">
    <name type="scientific">Terrabacter tumescens</name>
    <dbReference type="NCBI Taxonomy" id="60443"/>
    <lineage>
        <taxon>Bacteria</taxon>
        <taxon>Bacillati</taxon>
        <taxon>Actinomycetota</taxon>
        <taxon>Actinomycetes</taxon>
        <taxon>Micrococcales</taxon>
        <taxon>Intrasporangiaceae</taxon>
        <taxon>Terrabacter</taxon>
    </lineage>
</organism>
<sequence>MVLSMPGLRPRVVEVIAQVRTYIFDTILPPVPHGFGSNVSDISGERLWNVGPGEADWP</sequence>
<name>A0ABQ2I3T0_9MICO</name>